<accession>A0ABR4CGR4</accession>
<evidence type="ECO:0000313" key="2">
    <source>
        <dbReference type="Proteomes" id="UP001595075"/>
    </source>
</evidence>
<reference evidence="1 2" key="1">
    <citation type="journal article" date="2024" name="Commun. Biol.">
        <title>Comparative genomic analysis of thermophilic fungi reveals convergent evolutionary adaptations and gene losses.</title>
        <authorList>
            <person name="Steindorff A.S."/>
            <person name="Aguilar-Pontes M.V."/>
            <person name="Robinson A.J."/>
            <person name="Andreopoulos B."/>
            <person name="LaButti K."/>
            <person name="Kuo A."/>
            <person name="Mondo S."/>
            <person name="Riley R."/>
            <person name="Otillar R."/>
            <person name="Haridas S."/>
            <person name="Lipzen A."/>
            <person name="Grimwood J."/>
            <person name="Schmutz J."/>
            <person name="Clum A."/>
            <person name="Reid I.D."/>
            <person name="Moisan M.C."/>
            <person name="Butler G."/>
            <person name="Nguyen T.T.M."/>
            <person name="Dewar K."/>
            <person name="Conant G."/>
            <person name="Drula E."/>
            <person name="Henrissat B."/>
            <person name="Hansel C."/>
            <person name="Singer S."/>
            <person name="Hutchinson M.I."/>
            <person name="de Vries R.P."/>
            <person name="Natvig D.O."/>
            <person name="Powell A.J."/>
            <person name="Tsang A."/>
            <person name="Grigoriev I.V."/>
        </authorList>
    </citation>
    <scope>NUCLEOTIDE SEQUENCE [LARGE SCALE GENOMIC DNA]</scope>
    <source>
        <strain evidence="1 2">CBS 494.80</strain>
    </source>
</reference>
<sequence>MYKIRRACSIIYLAYTTRTFIQFPSVRPSDSTIYSSGVPDEIGPFKQSTKSIGHLLRRNLLSRHKQHIPSPSTQKNLNNTRTTLASNDRKRRRNRKAVDQTASFASKLPKRQCKMFNARNGQKHSNKVRKRIKVVDRCIQIIVKSEISFWISTKERVGIVLVMYKALSCSESWSVER</sequence>
<protein>
    <submittedName>
        <fullName evidence="1">Uncharacterized protein</fullName>
    </submittedName>
</protein>
<organism evidence="1 2">
    <name type="scientific">Oculimacula yallundae</name>
    <dbReference type="NCBI Taxonomy" id="86028"/>
    <lineage>
        <taxon>Eukaryota</taxon>
        <taxon>Fungi</taxon>
        <taxon>Dikarya</taxon>
        <taxon>Ascomycota</taxon>
        <taxon>Pezizomycotina</taxon>
        <taxon>Leotiomycetes</taxon>
        <taxon>Helotiales</taxon>
        <taxon>Ploettnerulaceae</taxon>
        <taxon>Oculimacula</taxon>
    </lineage>
</organism>
<dbReference type="Proteomes" id="UP001595075">
    <property type="component" value="Unassembled WGS sequence"/>
</dbReference>
<comment type="caution">
    <text evidence="1">The sequence shown here is derived from an EMBL/GenBank/DDBJ whole genome shotgun (WGS) entry which is preliminary data.</text>
</comment>
<evidence type="ECO:0000313" key="1">
    <source>
        <dbReference type="EMBL" id="KAL2069140.1"/>
    </source>
</evidence>
<name>A0ABR4CGR4_9HELO</name>
<dbReference type="EMBL" id="JAZHXI010000008">
    <property type="protein sequence ID" value="KAL2069140.1"/>
    <property type="molecule type" value="Genomic_DNA"/>
</dbReference>
<gene>
    <name evidence="1" type="ORF">VTL71DRAFT_15478</name>
</gene>
<proteinExistence type="predicted"/>
<keyword evidence="2" id="KW-1185">Reference proteome</keyword>